<dbReference type="CDD" id="cd22362">
    <property type="entry name" value="TnsA_endonuclease-like"/>
    <property type="match status" value="1"/>
</dbReference>
<dbReference type="Pfam" id="PF08722">
    <property type="entry name" value="Tn7_TnsA-like_N"/>
    <property type="match status" value="1"/>
</dbReference>
<dbReference type="InterPro" id="IPR036388">
    <property type="entry name" value="WH-like_DNA-bd_sf"/>
</dbReference>
<proteinExistence type="predicted"/>
<accession>V6LZL7</accession>
<dbReference type="STRING" id="1408254.T458_24545"/>
<feature type="domain" description="TnsA endonuclease C-terminal" evidence="1">
    <location>
        <begin position="171"/>
        <end position="253"/>
    </location>
</feature>
<reference evidence="3 4" key="1">
    <citation type="journal article" date="2014" name="Genome Announc.">
        <title>Draft Genome Sequence of Brevibacillus panacihumi Strain W25, a Halotolerant Hydrocarbon-Degrading Bacterium.</title>
        <authorList>
            <person name="Wang X."/>
            <person name="Jin D."/>
            <person name="Zhou L."/>
            <person name="Wu L."/>
            <person name="An W."/>
            <person name="Chen Y."/>
            <person name="Zhao L."/>
        </authorList>
    </citation>
    <scope>NUCLEOTIDE SEQUENCE [LARGE SCALE GENOMIC DNA]</scope>
    <source>
        <strain evidence="3 4">W25</strain>
    </source>
</reference>
<dbReference type="OrthoDB" id="5291587at2"/>
<dbReference type="GO" id="GO:0003676">
    <property type="term" value="F:nucleic acid binding"/>
    <property type="evidence" value="ECO:0007669"/>
    <property type="project" value="InterPro"/>
</dbReference>
<gene>
    <name evidence="3" type="ORF">T458_24545</name>
</gene>
<dbReference type="InterPro" id="IPR011856">
    <property type="entry name" value="tRNA_endonuc-like_dom_sf"/>
</dbReference>
<dbReference type="InterPro" id="IPR014833">
    <property type="entry name" value="TnsA_N"/>
</dbReference>
<comment type="caution">
    <text evidence="3">The sequence shown here is derived from an EMBL/GenBank/DDBJ whole genome shotgun (WGS) entry which is preliminary data.</text>
</comment>
<protein>
    <submittedName>
        <fullName evidence="3">Tn7 transposition protein A</fullName>
    </submittedName>
</protein>
<keyword evidence="4" id="KW-1185">Reference proteome</keyword>
<evidence type="ECO:0000313" key="4">
    <source>
        <dbReference type="Proteomes" id="UP000017973"/>
    </source>
</evidence>
<dbReference type="Proteomes" id="UP000017973">
    <property type="component" value="Unassembled WGS sequence"/>
</dbReference>
<evidence type="ECO:0000259" key="1">
    <source>
        <dbReference type="Pfam" id="PF08721"/>
    </source>
</evidence>
<dbReference type="PATRIC" id="fig|1408254.3.peg.4814"/>
<dbReference type="Gene3D" id="1.10.10.10">
    <property type="entry name" value="Winged helix-like DNA-binding domain superfamily/Winged helix DNA-binding domain"/>
    <property type="match status" value="1"/>
</dbReference>
<sequence>MSKRKCSTTASVIERRIREGRGKGNFADYKPWLTIHDVPSKGVVTRIFGWKSGRLHHYLSENYELSHHYQLEWAQGVIDIREQYPLLPLEKTLFIANKLGVRHPIDPKTKHPIVMTVDMLLTVNGADGHEYLAHSIKPISNLNKRVLEKLEIERQYFKDIGIKWSLITENQINYDLAKNVEWLHSSRNLEGLDHNIPPIIGKIAQSLLEAIQKKDKPLAKTTQELDKKLGLAPGTCIQIVKYLIANRIWLVDMTIRIRPTMDPLDVELNRFYKVGETLL</sequence>
<dbReference type="Pfam" id="PF08721">
    <property type="entry name" value="Tn7_Tnp_TnsA_C"/>
    <property type="match status" value="1"/>
</dbReference>
<evidence type="ECO:0000313" key="3">
    <source>
        <dbReference type="EMBL" id="EST51582.1"/>
    </source>
</evidence>
<feature type="domain" description="TnsA endonuclease N-terminal" evidence="2">
    <location>
        <begin position="77"/>
        <end position="169"/>
    </location>
</feature>
<dbReference type="InterPro" id="IPR011335">
    <property type="entry name" value="Restrct_endonuc-II-like"/>
</dbReference>
<dbReference type="InterPro" id="IPR014832">
    <property type="entry name" value="TnsA_C"/>
</dbReference>
<dbReference type="EMBL" id="AYJU01000018">
    <property type="protein sequence ID" value="EST51582.1"/>
    <property type="molecule type" value="Genomic_DNA"/>
</dbReference>
<organism evidence="3 4">
    <name type="scientific">Brevibacillus panacihumi W25</name>
    <dbReference type="NCBI Taxonomy" id="1408254"/>
    <lineage>
        <taxon>Bacteria</taxon>
        <taxon>Bacillati</taxon>
        <taxon>Bacillota</taxon>
        <taxon>Bacilli</taxon>
        <taxon>Bacillales</taxon>
        <taxon>Paenibacillaceae</taxon>
        <taxon>Brevibacillus</taxon>
    </lineage>
</organism>
<name>V6LZL7_9BACL</name>
<dbReference type="SUPFAM" id="SSF52980">
    <property type="entry name" value="Restriction endonuclease-like"/>
    <property type="match status" value="1"/>
</dbReference>
<dbReference type="AlphaFoldDB" id="V6LZL7"/>
<dbReference type="RefSeq" id="WP_023558691.1">
    <property type="nucleotide sequence ID" value="NZ_KI629786.1"/>
</dbReference>
<dbReference type="eggNOG" id="ENOG502Z9E1">
    <property type="taxonomic scope" value="Bacteria"/>
</dbReference>
<dbReference type="HOGENOM" id="CLU_076083_0_0_9"/>
<dbReference type="Gene3D" id="3.40.1350.10">
    <property type="match status" value="1"/>
</dbReference>
<evidence type="ECO:0000259" key="2">
    <source>
        <dbReference type="Pfam" id="PF08722"/>
    </source>
</evidence>